<comment type="function">
    <text evidence="7">Negatively regulates TGF-beta signaling.</text>
</comment>
<evidence type="ECO:0000256" key="5">
    <source>
        <dbReference type="ARBA" id="ARBA00023136"/>
    </source>
</evidence>
<dbReference type="STRING" id="7757.ENSPMAP00000004607"/>
<dbReference type="InterPro" id="IPR045807">
    <property type="entry name" value="BAMBI_N"/>
</dbReference>
<dbReference type="SUPFAM" id="SSF57302">
    <property type="entry name" value="Snake toxin-like"/>
    <property type="match status" value="1"/>
</dbReference>
<comment type="subcellular location">
    <subcellularLocation>
        <location evidence="1">Membrane</location>
        <topology evidence="1">Single-pass type I membrane protein</topology>
    </subcellularLocation>
</comment>
<reference evidence="13" key="1">
    <citation type="submission" date="2025-08" db="UniProtKB">
        <authorList>
            <consortium name="Ensembl"/>
        </authorList>
    </citation>
    <scope>IDENTIFICATION</scope>
</reference>
<dbReference type="AlphaFoldDB" id="S4RHC5"/>
<dbReference type="GO" id="GO:0005109">
    <property type="term" value="F:frizzled binding"/>
    <property type="evidence" value="ECO:0007669"/>
    <property type="project" value="TreeGrafter"/>
</dbReference>
<dbReference type="PANTHER" id="PTHR15505:SF1">
    <property type="entry name" value="BMP AND ACTIVIN MEMBRANE-BOUND INHIBITOR HOMOLOG"/>
    <property type="match status" value="1"/>
</dbReference>
<evidence type="ECO:0000256" key="4">
    <source>
        <dbReference type="ARBA" id="ARBA00022989"/>
    </source>
</evidence>
<feature type="domain" description="BMP and activin membrane-bound inhibitor N-terminal" evidence="11">
    <location>
        <begin position="1"/>
        <end position="86"/>
    </location>
</feature>
<feature type="transmembrane region" description="Helical" evidence="10">
    <location>
        <begin position="125"/>
        <end position="150"/>
    </location>
</feature>
<keyword evidence="3" id="KW-0732">Signal</keyword>
<sequence length="174" mass="19251">GEIRCYCDAAHCVPTGYMCKSEMSVCFRRVLEPTDPRSPLAHGCIEALSPSPPHPCHAPRPRNHTGRWPVVRCCQDDMCNYNALHDLLRPPRGDTAGGGVFGHRFHSCRSRRLAKAAAAAASQELWFRAAVIAVPIAGAVVLALLVALALRMLRSESRHRHRQMLARLHYGFHG</sequence>
<keyword evidence="5 10" id="KW-0472">Membrane</keyword>
<evidence type="ECO:0000313" key="13">
    <source>
        <dbReference type="Ensembl" id="ENSPMAP00000004607.1"/>
    </source>
</evidence>
<evidence type="ECO:0000256" key="8">
    <source>
        <dbReference type="ARBA" id="ARBA00061218"/>
    </source>
</evidence>
<dbReference type="Pfam" id="PF19337">
    <property type="entry name" value="BAMBI_C"/>
    <property type="match status" value="1"/>
</dbReference>
<organism evidence="13">
    <name type="scientific">Petromyzon marinus</name>
    <name type="common">Sea lamprey</name>
    <dbReference type="NCBI Taxonomy" id="7757"/>
    <lineage>
        <taxon>Eukaryota</taxon>
        <taxon>Metazoa</taxon>
        <taxon>Chordata</taxon>
        <taxon>Craniata</taxon>
        <taxon>Vertebrata</taxon>
        <taxon>Cyclostomata</taxon>
        <taxon>Hyperoartia</taxon>
        <taxon>Petromyzontiformes</taxon>
        <taxon>Petromyzontidae</taxon>
        <taxon>Petromyzon</taxon>
    </lineage>
</organism>
<dbReference type="FunFam" id="2.10.60.10:FF:000018">
    <property type="entry name" value="BMP and activin membrane-bound inhibitor homolog"/>
    <property type="match status" value="1"/>
</dbReference>
<proteinExistence type="inferred from homology"/>
<keyword evidence="4 10" id="KW-1133">Transmembrane helix</keyword>
<evidence type="ECO:0000256" key="9">
    <source>
        <dbReference type="ARBA" id="ARBA00073194"/>
    </source>
</evidence>
<keyword evidence="6" id="KW-0325">Glycoprotein</keyword>
<evidence type="ECO:0000259" key="11">
    <source>
        <dbReference type="Pfam" id="PF06211"/>
    </source>
</evidence>
<dbReference type="Ensembl" id="ENSPMAT00000004626.1">
    <property type="protein sequence ID" value="ENSPMAP00000004607.1"/>
    <property type="gene ID" value="ENSPMAG00000004211.1"/>
</dbReference>
<evidence type="ECO:0000256" key="10">
    <source>
        <dbReference type="SAM" id="Phobius"/>
    </source>
</evidence>
<name>S4RHC5_PETMA</name>
<dbReference type="GO" id="GO:0016020">
    <property type="term" value="C:membrane"/>
    <property type="evidence" value="ECO:0007669"/>
    <property type="project" value="UniProtKB-SubCell"/>
</dbReference>
<dbReference type="HOGENOM" id="CLU_093515_0_0_1"/>
<dbReference type="OMA" id="TRLVWFR"/>
<reference evidence="13" key="2">
    <citation type="submission" date="2025-09" db="UniProtKB">
        <authorList>
            <consortium name="Ensembl"/>
        </authorList>
    </citation>
    <scope>IDENTIFICATION</scope>
</reference>
<feature type="domain" description="BMP and activin membrane-bound inhibitor C-terminal" evidence="12">
    <location>
        <begin position="103"/>
        <end position="174"/>
    </location>
</feature>
<keyword evidence="2 10" id="KW-0812">Transmembrane</keyword>
<comment type="similarity">
    <text evidence="8">Belongs to the BAMBI family.</text>
</comment>
<evidence type="ECO:0000256" key="3">
    <source>
        <dbReference type="ARBA" id="ARBA00022729"/>
    </source>
</evidence>
<dbReference type="Gene3D" id="2.10.60.10">
    <property type="entry name" value="CD59"/>
    <property type="match status" value="1"/>
</dbReference>
<evidence type="ECO:0000256" key="7">
    <source>
        <dbReference type="ARBA" id="ARBA00057935"/>
    </source>
</evidence>
<accession>S4RHC5</accession>
<evidence type="ECO:0000256" key="6">
    <source>
        <dbReference type="ARBA" id="ARBA00023180"/>
    </source>
</evidence>
<dbReference type="Pfam" id="PF06211">
    <property type="entry name" value="BAMBI"/>
    <property type="match status" value="1"/>
</dbReference>
<dbReference type="PANTHER" id="PTHR15505">
    <property type="entry name" value="RIIA DOMAIN-CONTAINING PROTEIN 1"/>
    <property type="match status" value="1"/>
</dbReference>
<dbReference type="CDD" id="cd23576">
    <property type="entry name" value="TFP_LU_ECD_BAMBI"/>
    <property type="match status" value="1"/>
</dbReference>
<dbReference type="GeneTree" id="ENSGT00940000154101"/>
<protein>
    <recommendedName>
        <fullName evidence="9">BMP and activin membrane-bound inhibitor homolog</fullName>
    </recommendedName>
</protein>
<dbReference type="InterPro" id="IPR045860">
    <property type="entry name" value="Snake_toxin-like_sf"/>
</dbReference>
<evidence type="ECO:0000256" key="2">
    <source>
        <dbReference type="ARBA" id="ARBA00022692"/>
    </source>
</evidence>
<evidence type="ECO:0000256" key="1">
    <source>
        <dbReference type="ARBA" id="ARBA00004479"/>
    </source>
</evidence>
<evidence type="ECO:0000259" key="12">
    <source>
        <dbReference type="Pfam" id="PF19337"/>
    </source>
</evidence>
<dbReference type="GO" id="GO:0007179">
    <property type="term" value="P:transforming growth factor beta receptor signaling pathway"/>
    <property type="evidence" value="ECO:0007669"/>
    <property type="project" value="TreeGrafter"/>
</dbReference>
<dbReference type="InterPro" id="IPR045806">
    <property type="entry name" value="BAMBI_C"/>
</dbReference>